<feature type="domain" description="Peptidase M12B" evidence="10">
    <location>
        <begin position="447"/>
        <end position="667"/>
    </location>
</feature>
<organism evidence="11 12">
    <name type="scientific">Elysia crispata</name>
    <name type="common">lettuce slug</name>
    <dbReference type="NCBI Taxonomy" id="231223"/>
    <lineage>
        <taxon>Eukaryota</taxon>
        <taxon>Metazoa</taxon>
        <taxon>Spiralia</taxon>
        <taxon>Lophotrochozoa</taxon>
        <taxon>Mollusca</taxon>
        <taxon>Gastropoda</taxon>
        <taxon>Heterobranchia</taxon>
        <taxon>Euthyneura</taxon>
        <taxon>Panpulmonata</taxon>
        <taxon>Sacoglossa</taxon>
        <taxon>Placobranchoidea</taxon>
        <taxon>Plakobranchidae</taxon>
        <taxon>Elysia</taxon>
    </lineage>
</organism>
<reference evidence="11" key="1">
    <citation type="journal article" date="2023" name="G3 (Bethesda)">
        <title>A reference genome for the long-term kleptoplast-retaining sea slug Elysia crispata morphotype clarki.</title>
        <authorList>
            <person name="Eastman K.E."/>
            <person name="Pendleton A.L."/>
            <person name="Shaikh M.A."/>
            <person name="Suttiyut T."/>
            <person name="Ogas R."/>
            <person name="Tomko P."/>
            <person name="Gavelis G."/>
            <person name="Widhalm J.R."/>
            <person name="Wisecaver J.H."/>
        </authorList>
    </citation>
    <scope>NUCLEOTIDE SEQUENCE</scope>
    <source>
        <strain evidence="11">ECLA1</strain>
    </source>
</reference>
<evidence type="ECO:0000259" key="10">
    <source>
        <dbReference type="PROSITE" id="PS50215"/>
    </source>
</evidence>
<dbReference type="SUPFAM" id="SSF55486">
    <property type="entry name" value="Metalloproteases ('zincins'), catalytic domain"/>
    <property type="match status" value="1"/>
</dbReference>
<dbReference type="Gene3D" id="3.40.1620.60">
    <property type="match status" value="1"/>
</dbReference>
<keyword evidence="5" id="KW-0482">Metalloprotease</keyword>
<dbReference type="InterPro" id="IPR024079">
    <property type="entry name" value="MetalloPept_cat_dom_sf"/>
</dbReference>
<feature type="compositionally biased region" description="Polar residues" evidence="9">
    <location>
        <begin position="358"/>
        <end position="399"/>
    </location>
</feature>
<keyword evidence="12" id="KW-1185">Reference proteome</keyword>
<keyword evidence="2 8" id="KW-0479">Metal-binding</keyword>
<dbReference type="GO" id="GO:0004222">
    <property type="term" value="F:metalloendopeptidase activity"/>
    <property type="evidence" value="ECO:0007669"/>
    <property type="project" value="InterPro"/>
</dbReference>
<evidence type="ECO:0000256" key="8">
    <source>
        <dbReference type="PROSITE-ProRule" id="PRU00276"/>
    </source>
</evidence>
<evidence type="ECO:0000256" key="6">
    <source>
        <dbReference type="ARBA" id="ARBA00023157"/>
    </source>
</evidence>
<protein>
    <recommendedName>
        <fullName evidence="10">Peptidase M12B domain-containing protein</fullName>
    </recommendedName>
</protein>
<dbReference type="Pfam" id="PF17771">
    <property type="entry name" value="ADAMTS_CR_2"/>
    <property type="match status" value="1"/>
</dbReference>
<dbReference type="EMBL" id="JAWDGP010000708">
    <property type="protein sequence ID" value="KAK3798180.1"/>
    <property type="molecule type" value="Genomic_DNA"/>
</dbReference>
<keyword evidence="4 8" id="KW-0862">Zinc</keyword>
<dbReference type="GO" id="GO:0006508">
    <property type="term" value="P:proteolysis"/>
    <property type="evidence" value="ECO:0007669"/>
    <property type="project" value="UniProtKB-KW"/>
</dbReference>
<dbReference type="Pfam" id="PF01421">
    <property type="entry name" value="Reprolysin"/>
    <property type="match status" value="1"/>
</dbReference>
<evidence type="ECO:0000256" key="4">
    <source>
        <dbReference type="ARBA" id="ARBA00022833"/>
    </source>
</evidence>
<feature type="region of interest" description="Disordered" evidence="9">
    <location>
        <begin position="318"/>
        <end position="437"/>
    </location>
</feature>
<dbReference type="AlphaFoldDB" id="A0AAE1E990"/>
<evidence type="ECO:0000256" key="9">
    <source>
        <dbReference type="SAM" id="MobiDB-lite"/>
    </source>
</evidence>
<sequence>MVTKAEVVSPVVQWMTSLGASLASYRDSGPKFVGDKRPGALPSLWLGVAFLQVVTGFDAFDKHDVPEQAELIYIDIGGTTLDEPPPESSAYPGAGDSSDYPSHNVSPASESEILRERVISHPKVKANRGLPEKVSAYLVCRGVPVHLELRHYYNTGRGRSSGMTMRNDMSGMLDSRREGGEAGSYQPTGLADGEIPVFTRGPSRQTPVVQDDFPRLYGSSCRTFRDYQNQAYFLLIEDPEYSSYKFLGSFVMGGDRYFVEPYASSNSSSMGHDTNPDGSTKMRAHVSTQLPALNFEGDLGRVSISPDGATQILSHFRGFPHAGSDRERQEPRQVSQSYVEKIQRQNPFTSLRADRPRTGSTSDSQTESSTRQLLLSRFNSLQQSNASNGRRTRNQQNSDTRQKRRRNKSSRRSRRSLLASSGDETNMTRPGFPPRTGRVKRQAIDRYNVEVFAVCDYLCYVAFQRENRVTDETTTKNAILQFFQLVQEALKTAYGGIDDQYRQLDLSMDAEIVGVYIATTADDKIIGDYVIGNAREIDTTPSIFEFALWVQDKMKVSLKADHYALVTGFDLAGESREVIGQVSRVPSVCDIDRVSLNEFLLRFLAITIVHELGHTLGVLHDSNTNGVCRDQDGYVMAATTNENNPNNANAGLFSVCSAMFFSSALRQAGSCLKRGDFLGQVLPLKSSLRGRSSRYVPTPAVTSQDKQCGLFYTRSSLCREVHAQVAWSSVCAARACRVPSGGGAAESQGTCFVTGPSLDFTSCGDRKWCRQGVCVESAQALSRSEDCVAGDSETLGCDAKRCSAYDYVTRFVHCCETYSERTSEEEKLKHYSLQSKACLNMDR</sequence>
<evidence type="ECO:0000256" key="1">
    <source>
        <dbReference type="ARBA" id="ARBA00022670"/>
    </source>
</evidence>
<keyword evidence="6" id="KW-1015">Disulfide bond</keyword>
<evidence type="ECO:0000256" key="5">
    <source>
        <dbReference type="ARBA" id="ARBA00023049"/>
    </source>
</evidence>
<evidence type="ECO:0000313" key="12">
    <source>
        <dbReference type="Proteomes" id="UP001283361"/>
    </source>
</evidence>
<dbReference type="InterPro" id="IPR001590">
    <property type="entry name" value="Peptidase_M12B"/>
</dbReference>
<comment type="caution">
    <text evidence="8">Lacks conserved residue(s) required for the propagation of feature annotation.</text>
</comment>
<evidence type="ECO:0000313" key="11">
    <source>
        <dbReference type="EMBL" id="KAK3798180.1"/>
    </source>
</evidence>
<feature type="region of interest" description="Disordered" evidence="9">
    <location>
        <begin position="263"/>
        <end position="282"/>
    </location>
</feature>
<feature type="compositionally biased region" description="Polar residues" evidence="9">
    <location>
        <begin position="332"/>
        <end position="349"/>
    </location>
</feature>
<feature type="binding site" evidence="8">
    <location>
        <position position="610"/>
    </location>
    <ligand>
        <name>Zn(2+)</name>
        <dbReference type="ChEBI" id="CHEBI:29105"/>
        <note>catalytic</note>
    </ligand>
</feature>
<feature type="region of interest" description="Disordered" evidence="9">
    <location>
        <begin position="83"/>
        <end position="111"/>
    </location>
</feature>
<dbReference type="InterPro" id="IPR041645">
    <property type="entry name" value="ADAMTS_CR_2"/>
</dbReference>
<dbReference type="GO" id="GO:0046872">
    <property type="term" value="F:metal ion binding"/>
    <property type="evidence" value="ECO:0007669"/>
    <property type="project" value="UniProtKB-KW"/>
</dbReference>
<feature type="binding site" evidence="8">
    <location>
        <position position="620"/>
    </location>
    <ligand>
        <name>Zn(2+)</name>
        <dbReference type="ChEBI" id="CHEBI:29105"/>
        <note>catalytic</note>
    </ligand>
</feature>
<evidence type="ECO:0000256" key="7">
    <source>
        <dbReference type="ARBA" id="ARBA00023180"/>
    </source>
</evidence>
<proteinExistence type="predicted"/>
<feature type="binding site" evidence="8">
    <location>
        <position position="614"/>
    </location>
    <ligand>
        <name>Zn(2+)</name>
        <dbReference type="ChEBI" id="CHEBI:29105"/>
        <note>catalytic</note>
    </ligand>
</feature>
<name>A0AAE1E990_9GAST</name>
<evidence type="ECO:0000256" key="3">
    <source>
        <dbReference type="ARBA" id="ARBA00022801"/>
    </source>
</evidence>
<keyword evidence="3" id="KW-0378">Hydrolase</keyword>
<feature type="compositionally biased region" description="Polar residues" evidence="9">
    <location>
        <begin position="99"/>
        <end position="109"/>
    </location>
</feature>
<feature type="active site" evidence="8">
    <location>
        <position position="611"/>
    </location>
</feature>
<dbReference type="PANTHER" id="PTHR11905">
    <property type="entry name" value="ADAM A DISINTEGRIN AND METALLOPROTEASE DOMAIN"/>
    <property type="match status" value="1"/>
</dbReference>
<comment type="caution">
    <text evidence="11">The sequence shown here is derived from an EMBL/GenBank/DDBJ whole genome shotgun (WGS) entry which is preliminary data.</text>
</comment>
<keyword evidence="7" id="KW-0325">Glycoprotein</keyword>
<accession>A0AAE1E990</accession>
<dbReference type="PANTHER" id="PTHR11905:SF159">
    <property type="entry name" value="ADAM METALLOPROTEASE"/>
    <property type="match status" value="1"/>
</dbReference>
<dbReference type="Proteomes" id="UP001283361">
    <property type="component" value="Unassembled WGS sequence"/>
</dbReference>
<feature type="compositionally biased region" description="Polar residues" evidence="9">
    <location>
        <begin position="263"/>
        <end position="278"/>
    </location>
</feature>
<evidence type="ECO:0000256" key="2">
    <source>
        <dbReference type="ARBA" id="ARBA00022723"/>
    </source>
</evidence>
<gene>
    <name evidence="11" type="ORF">RRG08_009502</name>
</gene>
<keyword evidence="1" id="KW-0645">Protease</keyword>
<dbReference type="PROSITE" id="PS50215">
    <property type="entry name" value="ADAM_MEPRO"/>
    <property type="match status" value="1"/>
</dbReference>
<feature type="compositionally biased region" description="Basic residues" evidence="9">
    <location>
        <begin position="402"/>
        <end position="415"/>
    </location>
</feature>
<dbReference type="Gene3D" id="3.40.390.10">
    <property type="entry name" value="Collagenase (Catalytic Domain)"/>
    <property type="match status" value="1"/>
</dbReference>